<proteinExistence type="predicted"/>
<dbReference type="AlphaFoldDB" id="A0A9P7FSK8"/>
<gene>
    <name evidence="2" type="ORF">H0H81_003443</name>
</gene>
<evidence type="ECO:0000256" key="1">
    <source>
        <dbReference type="SAM" id="MobiDB-lite"/>
    </source>
</evidence>
<feature type="region of interest" description="Disordered" evidence="1">
    <location>
        <begin position="280"/>
        <end position="307"/>
    </location>
</feature>
<dbReference type="EMBL" id="JABCKI010006650">
    <property type="protein sequence ID" value="KAG5634092.1"/>
    <property type="molecule type" value="Genomic_DNA"/>
</dbReference>
<sequence length="307" mass="33522">MAPPVEDDPMDGVADEVEVAEGSKKKGKKQAWASTGEGSKPKQCRKKGQSAPTVESDDDGAPVTKKCGAHLECFTTMNDKEKEALANCQRCKTKKTEKPCLVQGRAETCFACMRGKVSCHWNCKEGKPLAPGPKPKVPDAVKPTGAASKPRKVDDRKPSSSKPRKVADTKPVPSGSKPKVPKPPVKGKGKGKEDSEGKFDDSEDDVPLAFTGAFQIANQRAPDEFFATGIRVRHTEDGFQFVTDKARPIKQMTVPQMLRENERHYELKSQMQYVTKNLAWDQEEESGDGTGEGWGDEDSVGEVDDID</sequence>
<dbReference type="Proteomes" id="UP000717328">
    <property type="component" value="Unassembled WGS sequence"/>
</dbReference>
<protein>
    <submittedName>
        <fullName evidence="2">Uncharacterized protein</fullName>
    </submittedName>
</protein>
<reference evidence="2" key="1">
    <citation type="submission" date="2021-02" db="EMBL/GenBank/DDBJ databases">
        <authorList>
            <person name="Nieuwenhuis M."/>
            <person name="Van De Peppel L.J.J."/>
        </authorList>
    </citation>
    <scope>NUCLEOTIDE SEQUENCE</scope>
    <source>
        <strain evidence="2">D49</strain>
    </source>
</reference>
<feature type="region of interest" description="Disordered" evidence="1">
    <location>
        <begin position="126"/>
        <end position="206"/>
    </location>
</feature>
<reference evidence="2" key="2">
    <citation type="submission" date="2021-10" db="EMBL/GenBank/DDBJ databases">
        <title>Phylogenomics reveals ancestral predisposition of the termite-cultivated fungus Termitomyces towards a domesticated lifestyle.</title>
        <authorList>
            <person name="Auxier B."/>
            <person name="Grum-Grzhimaylo A."/>
            <person name="Cardenas M.E."/>
            <person name="Lodge J.D."/>
            <person name="Laessoe T."/>
            <person name="Pedersen O."/>
            <person name="Smith M.E."/>
            <person name="Kuyper T.W."/>
            <person name="Franco-Molano E.A."/>
            <person name="Baroni T.J."/>
            <person name="Aanen D.K."/>
        </authorList>
    </citation>
    <scope>NUCLEOTIDE SEQUENCE</scope>
    <source>
        <strain evidence="2">D49</strain>
    </source>
</reference>
<evidence type="ECO:0000313" key="2">
    <source>
        <dbReference type="EMBL" id="KAG5634092.1"/>
    </source>
</evidence>
<feature type="compositionally biased region" description="Basic and acidic residues" evidence="1">
    <location>
        <begin position="190"/>
        <end position="200"/>
    </location>
</feature>
<keyword evidence="3" id="KW-1185">Reference proteome</keyword>
<feature type="compositionally biased region" description="Acidic residues" evidence="1">
    <location>
        <begin position="294"/>
        <end position="307"/>
    </location>
</feature>
<evidence type="ECO:0000313" key="3">
    <source>
        <dbReference type="Proteomes" id="UP000717328"/>
    </source>
</evidence>
<accession>A0A9P7FSK8</accession>
<name>A0A9P7FSK8_9AGAR</name>
<feature type="compositionally biased region" description="Acidic residues" evidence="1">
    <location>
        <begin position="1"/>
        <end position="19"/>
    </location>
</feature>
<comment type="caution">
    <text evidence="2">The sequence shown here is derived from an EMBL/GenBank/DDBJ whole genome shotgun (WGS) entry which is preliminary data.</text>
</comment>
<organism evidence="2 3">
    <name type="scientific">Sphagnurus paluster</name>
    <dbReference type="NCBI Taxonomy" id="117069"/>
    <lineage>
        <taxon>Eukaryota</taxon>
        <taxon>Fungi</taxon>
        <taxon>Dikarya</taxon>
        <taxon>Basidiomycota</taxon>
        <taxon>Agaricomycotina</taxon>
        <taxon>Agaricomycetes</taxon>
        <taxon>Agaricomycetidae</taxon>
        <taxon>Agaricales</taxon>
        <taxon>Tricholomatineae</taxon>
        <taxon>Lyophyllaceae</taxon>
        <taxon>Sphagnurus</taxon>
    </lineage>
</organism>
<feature type="region of interest" description="Disordered" evidence="1">
    <location>
        <begin position="1"/>
        <end position="62"/>
    </location>
</feature>